<keyword evidence="4" id="KW-1185">Reference proteome</keyword>
<dbReference type="InterPro" id="IPR036397">
    <property type="entry name" value="RNaseH_sf"/>
</dbReference>
<dbReference type="InterPro" id="IPR012337">
    <property type="entry name" value="RNaseH-like_sf"/>
</dbReference>
<dbReference type="GO" id="GO:0008408">
    <property type="term" value="F:3'-5' exonuclease activity"/>
    <property type="evidence" value="ECO:0007669"/>
    <property type="project" value="InterPro"/>
</dbReference>
<dbReference type="GO" id="GO:0003676">
    <property type="term" value="F:nucleic acid binding"/>
    <property type="evidence" value="ECO:0007669"/>
    <property type="project" value="InterPro"/>
</dbReference>
<dbReference type="Gene3D" id="3.30.420.10">
    <property type="entry name" value="Ribonuclease H-like superfamily/Ribonuclease H"/>
    <property type="match status" value="1"/>
</dbReference>
<dbReference type="PANTHER" id="PTHR43040:SF1">
    <property type="entry name" value="RIBONUCLEASE D"/>
    <property type="match status" value="1"/>
</dbReference>
<sequence length="516" mass="53203">MSALAGAFHVAAALQAACGESSSPRGERASRSCAGGARRRSPSPSFVGGFALGTAERRNRSLSLPAAASSRVEAAVDDARRSLRAARVAAAATAIMGKKARLACVACGASYKRKTAVVGGDANHQNRFCGTTCAAAAAASGPSSAYGDIPPASFADADAPGVYATGGGGSAAGGSYAWERETGGGVKGSPGKRKKKKKGKKKAASDSGDLAARPVEECPRCLAVLNILDDTCDVISSPGEALDRAVRAIANAPGKVIAVDCEGVAMSRIGRVTLVQIAVPNERVYLFDVQALGSEACFERGGGGGGGEEKDENNATNRSVTLKSVLEDASITKLMFDCRVDSDALYHQHGIALNGVFDIQLADVAARRAASQSVALLSGVPKCAARHLGKGAAAEANALAAFDGVVDAAAGPDAAAISRVSEHLKSKVKASFAPDLGGDGTLWARRPLSADVRRYAALDAWLLVRIHDAMSDARALDAEWTRRVTSASEGRVREYRDLEEPVLQFRNVERAVAPDL</sequence>
<dbReference type="RefSeq" id="XP_003055137.1">
    <property type="nucleotide sequence ID" value="XM_003055091.1"/>
</dbReference>
<dbReference type="OMA" id="LMFDCRV"/>
<dbReference type="STRING" id="564608.C1MII8"/>
<dbReference type="Proteomes" id="UP000001876">
    <property type="component" value="Unassembled WGS sequence"/>
</dbReference>
<dbReference type="PANTHER" id="PTHR43040">
    <property type="entry name" value="RIBONUCLEASE D"/>
    <property type="match status" value="1"/>
</dbReference>
<dbReference type="KEGG" id="mpp:MICPUCDRAFT_38106"/>
<dbReference type="eggNOG" id="KOG2405">
    <property type="taxonomic scope" value="Eukaryota"/>
</dbReference>
<feature type="region of interest" description="Disordered" evidence="1">
    <location>
        <begin position="21"/>
        <end position="45"/>
    </location>
</feature>
<evidence type="ECO:0000259" key="2">
    <source>
        <dbReference type="Pfam" id="PF01612"/>
    </source>
</evidence>
<dbReference type="Pfam" id="PF01612">
    <property type="entry name" value="DNA_pol_A_exo1"/>
    <property type="match status" value="1"/>
</dbReference>
<gene>
    <name evidence="3" type="ORF">MICPUCDRAFT_38106</name>
</gene>
<feature type="domain" description="3'-5' exonuclease" evidence="2">
    <location>
        <begin position="240"/>
        <end position="364"/>
    </location>
</feature>
<dbReference type="SUPFAM" id="SSF53098">
    <property type="entry name" value="Ribonuclease H-like"/>
    <property type="match status" value="1"/>
</dbReference>
<dbReference type="EMBL" id="GG663735">
    <property type="protein sequence ID" value="EEH60389.1"/>
    <property type="molecule type" value="Genomic_DNA"/>
</dbReference>
<evidence type="ECO:0000256" key="1">
    <source>
        <dbReference type="SAM" id="MobiDB-lite"/>
    </source>
</evidence>
<name>C1MII8_MICPC</name>
<evidence type="ECO:0000313" key="4">
    <source>
        <dbReference type="Proteomes" id="UP000001876"/>
    </source>
</evidence>
<feature type="compositionally biased region" description="Basic residues" evidence="1">
    <location>
        <begin position="190"/>
        <end position="202"/>
    </location>
</feature>
<feature type="region of interest" description="Disordered" evidence="1">
    <location>
        <begin position="181"/>
        <end position="209"/>
    </location>
</feature>
<reference evidence="3 4" key="1">
    <citation type="journal article" date="2009" name="Science">
        <title>Green evolution and dynamic adaptations revealed by genomes of the marine picoeukaryotes Micromonas.</title>
        <authorList>
            <person name="Worden A.Z."/>
            <person name="Lee J.H."/>
            <person name="Mock T."/>
            <person name="Rouze P."/>
            <person name="Simmons M.P."/>
            <person name="Aerts A.L."/>
            <person name="Allen A.E."/>
            <person name="Cuvelier M.L."/>
            <person name="Derelle E."/>
            <person name="Everett M.V."/>
            <person name="Foulon E."/>
            <person name="Grimwood J."/>
            <person name="Gundlach H."/>
            <person name="Henrissat B."/>
            <person name="Napoli C."/>
            <person name="McDonald S.M."/>
            <person name="Parker M.S."/>
            <person name="Rombauts S."/>
            <person name="Salamov A."/>
            <person name="Von Dassow P."/>
            <person name="Badger J.H."/>
            <person name="Coutinho P.M."/>
            <person name="Demir E."/>
            <person name="Dubchak I."/>
            <person name="Gentemann C."/>
            <person name="Eikrem W."/>
            <person name="Gready J.E."/>
            <person name="John U."/>
            <person name="Lanier W."/>
            <person name="Lindquist E.A."/>
            <person name="Lucas S."/>
            <person name="Mayer K.F."/>
            <person name="Moreau H."/>
            <person name="Not F."/>
            <person name="Otillar R."/>
            <person name="Panaud O."/>
            <person name="Pangilinan J."/>
            <person name="Paulsen I."/>
            <person name="Piegu B."/>
            <person name="Poliakov A."/>
            <person name="Robbens S."/>
            <person name="Schmutz J."/>
            <person name="Toulza E."/>
            <person name="Wyss T."/>
            <person name="Zelensky A."/>
            <person name="Zhou K."/>
            <person name="Armbrust E.V."/>
            <person name="Bhattacharya D."/>
            <person name="Goodenough U.W."/>
            <person name="Van de Peer Y."/>
            <person name="Grigoriev I.V."/>
        </authorList>
    </citation>
    <scope>NUCLEOTIDE SEQUENCE [LARGE SCALE GENOMIC DNA]</scope>
    <source>
        <strain evidence="3 4">CCMP1545</strain>
    </source>
</reference>
<dbReference type="InterPro" id="IPR002562">
    <property type="entry name" value="3'-5'_exonuclease_dom"/>
</dbReference>
<evidence type="ECO:0000313" key="3">
    <source>
        <dbReference type="EMBL" id="EEH60389.1"/>
    </source>
</evidence>
<dbReference type="GO" id="GO:0006139">
    <property type="term" value="P:nucleobase-containing compound metabolic process"/>
    <property type="evidence" value="ECO:0007669"/>
    <property type="project" value="InterPro"/>
</dbReference>
<organism evidence="4">
    <name type="scientific">Micromonas pusilla (strain CCMP1545)</name>
    <name type="common">Picoplanktonic green alga</name>
    <dbReference type="NCBI Taxonomy" id="564608"/>
    <lineage>
        <taxon>Eukaryota</taxon>
        <taxon>Viridiplantae</taxon>
        <taxon>Chlorophyta</taxon>
        <taxon>Mamiellophyceae</taxon>
        <taxon>Mamiellales</taxon>
        <taxon>Mamiellaceae</taxon>
        <taxon>Micromonas</taxon>
    </lineage>
</organism>
<accession>C1MII8</accession>
<proteinExistence type="predicted"/>
<dbReference type="GeneID" id="9680860"/>
<dbReference type="OrthoDB" id="532819at2759"/>
<protein>
    <submittedName>
        <fullName evidence="3">Predicted protein</fullName>
    </submittedName>
</protein>
<dbReference type="AlphaFoldDB" id="C1MII8"/>